<feature type="region of interest" description="Disordered" evidence="1">
    <location>
        <begin position="1"/>
        <end position="33"/>
    </location>
</feature>
<dbReference type="Pfam" id="PF07883">
    <property type="entry name" value="Cupin_2"/>
    <property type="match status" value="1"/>
</dbReference>
<comment type="caution">
    <text evidence="3">The sequence shown here is derived from an EMBL/GenBank/DDBJ whole genome shotgun (WGS) entry which is preliminary data.</text>
</comment>
<dbReference type="InterPro" id="IPR011051">
    <property type="entry name" value="RmlC_Cupin_sf"/>
</dbReference>
<proteinExistence type="predicted"/>
<evidence type="ECO:0000313" key="3">
    <source>
        <dbReference type="EMBL" id="RDE07399.1"/>
    </source>
</evidence>
<organism evidence="3 4">
    <name type="scientific">Sphingomonas aracearum</name>
    <dbReference type="NCBI Taxonomy" id="2283317"/>
    <lineage>
        <taxon>Bacteria</taxon>
        <taxon>Pseudomonadati</taxon>
        <taxon>Pseudomonadota</taxon>
        <taxon>Alphaproteobacteria</taxon>
        <taxon>Sphingomonadales</taxon>
        <taxon>Sphingomonadaceae</taxon>
        <taxon>Sphingomonas</taxon>
    </lineage>
</organism>
<accession>A0A369W022</accession>
<feature type="compositionally biased region" description="Pro residues" evidence="1">
    <location>
        <begin position="121"/>
        <end position="132"/>
    </location>
</feature>
<dbReference type="Proteomes" id="UP000253918">
    <property type="component" value="Unassembled WGS sequence"/>
</dbReference>
<keyword evidence="4" id="KW-1185">Reference proteome</keyword>
<feature type="domain" description="Cupin type-2" evidence="2">
    <location>
        <begin position="178"/>
        <end position="236"/>
    </location>
</feature>
<dbReference type="SUPFAM" id="SSF51182">
    <property type="entry name" value="RmlC-like cupins"/>
    <property type="match status" value="1"/>
</dbReference>
<evidence type="ECO:0000256" key="1">
    <source>
        <dbReference type="SAM" id="MobiDB-lite"/>
    </source>
</evidence>
<dbReference type="Gene3D" id="2.60.120.10">
    <property type="entry name" value="Jelly Rolls"/>
    <property type="match status" value="1"/>
</dbReference>
<dbReference type="CDD" id="cd06981">
    <property type="entry name" value="cupin_reut_a1446"/>
    <property type="match status" value="1"/>
</dbReference>
<protein>
    <submittedName>
        <fullName evidence="3">Cupin domain-containing protein</fullName>
    </submittedName>
</protein>
<feature type="compositionally biased region" description="Basic residues" evidence="1">
    <location>
        <begin position="1"/>
        <end position="16"/>
    </location>
</feature>
<dbReference type="InterPro" id="IPR014710">
    <property type="entry name" value="RmlC-like_jellyroll"/>
</dbReference>
<evidence type="ECO:0000259" key="2">
    <source>
        <dbReference type="Pfam" id="PF07883"/>
    </source>
</evidence>
<sequence length="241" mass="25538">MALHRGLKLRASRRRKPGGDFGKFGLEDASGAPVFGIGAEGLGASAGEVEAYLRGAVAADWKTSVRDTPAPKRPARPPVTDEPPRRPSKPKPAASRAANDEEPLPKAARKGGQARAKGGDPAPPPPPPPPRFAPEVGNLFADLPDARRAEAFTTLAEAAGSRVERIVSAGQRTPERSPMRQSHDEWVIVLAGEAAMRIEDSEEVVLGPGDHLLIRAGQRHWVTGTSKDPPTVWLAVHLGEG</sequence>
<gene>
    <name evidence="3" type="ORF">DVW87_00650</name>
</gene>
<dbReference type="EMBL" id="QQNB01000001">
    <property type="protein sequence ID" value="RDE07399.1"/>
    <property type="molecule type" value="Genomic_DNA"/>
</dbReference>
<reference evidence="3 4" key="1">
    <citation type="submission" date="2018-07" db="EMBL/GenBank/DDBJ databases">
        <title>a novel species of Sphingomonas isolated from the rhizosphere soil of Araceae plant.</title>
        <authorList>
            <person name="Zhiyong W."/>
            <person name="Qinglan Z."/>
            <person name="Zhiwei F."/>
            <person name="Ding X."/>
            <person name="Gejiao W."/>
            <person name="Shixue Z."/>
        </authorList>
    </citation>
    <scope>NUCLEOTIDE SEQUENCE [LARGE SCALE GENOMIC DNA]</scope>
    <source>
        <strain evidence="3 4">WZY 27</strain>
    </source>
</reference>
<name>A0A369W022_9SPHN</name>
<feature type="region of interest" description="Disordered" evidence="1">
    <location>
        <begin position="58"/>
        <end position="137"/>
    </location>
</feature>
<dbReference type="OrthoDB" id="9798585at2"/>
<dbReference type="InterPro" id="IPR013096">
    <property type="entry name" value="Cupin_2"/>
</dbReference>
<dbReference type="AlphaFoldDB" id="A0A369W022"/>
<evidence type="ECO:0000313" key="4">
    <source>
        <dbReference type="Proteomes" id="UP000253918"/>
    </source>
</evidence>